<evidence type="ECO:0000313" key="2">
    <source>
        <dbReference type="EMBL" id="OLQ89729.1"/>
    </source>
</evidence>
<dbReference type="CDD" id="cd00093">
    <property type="entry name" value="HTH_XRE"/>
    <property type="match status" value="1"/>
</dbReference>
<feature type="domain" description="HTH cro/C1-type" evidence="1">
    <location>
        <begin position="6"/>
        <end position="64"/>
    </location>
</feature>
<dbReference type="Gene3D" id="1.10.260.40">
    <property type="entry name" value="lambda repressor-like DNA-binding domains"/>
    <property type="match status" value="1"/>
</dbReference>
<sequence length="102" mass="11649">MVAVRIKEVRMRLGLTQADLGEMLGLDKSRASSRINHYEKGRHFPSYEFMVSLSQLTCTPLSYFYESDPQLAQAVKSFSELSINHKELITQVIDDLKARQKG</sequence>
<dbReference type="InterPro" id="IPR010982">
    <property type="entry name" value="Lambda_DNA-bd_dom_sf"/>
</dbReference>
<accession>A0ABX3FDV9</accession>
<name>A0ABX3FDV9_9VIBR</name>
<dbReference type="InterPro" id="IPR001387">
    <property type="entry name" value="Cro/C1-type_HTH"/>
</dbReference>
<dbReference type="EMBL" id="MJMI01000104">
    <property type="protein sequence ID" value="OLQ89729.1"/>
    <property type="molecule type" value="Genomic_DNA"/>
</dbReference>
<organism evidence="2 3">
    <name type="scientific">Vibrio ponticus</name>
    <dbReference type="NCBI Taxonomy" id="265668"/>
    <lineage>
        <taxon>Bacteria</taxon>
        <taxon>Pseudomonadati</taxon>
        <taxon>Pseudomonadota</taxon>
        <taxon>Gammaproteobacteria</taxon>
        <taxon>Vibrionales</taxon>
        <taxon>Vibrionaceae</taxon>
        <taxon>Vibrio</taxon>
    </lineage>
</organism>
<gene>
    <name evidence="2" type="ORF">BIY21_14770</name>
</gene>
<dbReference type="PROSITE" id="PS50943">
    <property type="entry name" value="HTH_CROC1"/>
    <property type="match status" value="1"/>
</dbReference>
<protein>
    <recommendedName>
        <fullName evidence="1">HTH cro/C1-type domain-containing protein</fullName>
    </recommendedName>
</protein>
<evidence type="ECO:0000313" key="3">
    <source>
        <dbReference type="Proteomes" id="UP000186206"/>
    </source>
</evidence>
<keyword evidence="3" id="KW-1185">Reference proteome</keyword>
<reference evidence="2 3" key="1">
    <citation type="submission" date="2016-09" db="EMBL/GenBank/DDBJ databases">
        <title>Genomic Taxonomy of the Vibrionaceae.</title>
        <authorList>
            <person name="Gonzalez-Castillo A."/>
            <person name="Gomez-Gil B."/>
            <person name="Enciso-Ibarra K."/>
        </authorList>
    </citation>
    <scope>NUCLEOTIDE SEQUENCE [LARGE SCALE GENOMIC DNA]</scope>
    <source>
        <strain evidence="2 3">CAIM 1731</strain>
    </source>
</reference>
<dbReference type="SMART" id="SM00530">
    <property type="entry name" value="HTH_XRE"/>
    <property type="match status" value="1"/>
</dbReference>
<comment type="caution">
    <text evidence="2">The sequence shown here is derived from an EMBL/GenBank/DDBJ whole genome shotgun (WGS) entry which is preliminary data.</text>
</comment>
<dbReference type="Pfam" id="PF12844">
    <property type="entry name" value="HTH_19"/>
    <property type="match status" value="1"/>
</dbReference>
<dbReference type="SUPFAM" id="SSF47413">
    <property type="entry name" value="lambda repressor-like DNA-binding domains"/>
    <property type="match status" value="1"/>
</dbReference>
<evidence type="ECO:0000259" key="1">
    <source>
        <dbReference type="PROSITE" id="PS50943"/>
    </source>
</evidence>
<dbReference type="Proteomes" id="UP000186206">
    <property type="component" value="Unassembled WGS sequence"/>
</dbReference>
<proteinExistence type="predicted"/>